<evidence type="ECO:0008006" key="3">
    <source>
        <dbReference type="Google" id="ProtNLM"/>
    </source>
</evidence>
<organism evidence="1 2">
    <name type="scientific">Rhizophlyctis rosea</name>
    <dbReference type="NCBI Taxonomy" id="64517"/>
    <lineage>
        <taxon>Eukaryota</taxon>
        <taxon>Fungi</taxon>
        <taxon>Fungi incertae sedis</taxon>
        <taxon>Chytridiomycota</taxon>
        <taxon>Chytridiomycota incertae sedis</taxon>
        <taxon>Chytridiomycetes</taxon>
        <taxon>Rhizophlyctidales</taxon>
        <taxon>Rhizophlyctidaceae</taxon>
        <taxon>Rhizophlyctis</taxon>
    </lineage>
</organism>
<evidence type="ECO:0000313" key="1">
    <source>
        <dbReference type="EMBL" id="KAJ3052289.1"/>
    </source>
</evidence>
<name>A0AAD5X2S2_9FUNG</name>
<reference evidence="1" key="1">
    <citation type="submission" date="2020-05" db="EMBL/GenBank/DDBJ databases">
        <title>Phylogenomic resolution of chytrid fungi.</title>
        <authorList>
            <person name="Stajich J.E."/>
            <person name="Amses K."/>
            <person name="Simmons R."/>
            <person name="Seto K."/>
            <person name="Myers J."/>
            <person name="Bonds A."/>
            <person name="Quandt C.A."/>
            <person name="Barry K."/>
            <person name="Liu P."/>
            <person name="Grigoriev I."/>
            <person name="Longcore J.E."/>
            <person name="James T.Y."/>
        </authorList>
    </citation>
    <scope>NUCLEOTIDE SEQUENCE</scope>
    <source>
        <strain evidence="1">JEL0318</strain>
    </source>
</reference>
<dbReference type="CDD" id="cd07713">
    <property type="entry name" value="DHPS-like_MBL-fold"/>
    <property type="match status" value="1"/>
</dbReference>
<dbReference type="GO" id="GO:0016740">
    <property type="term" value="F:transferase activity"/>
    <property type="evidence" value="ECO:0007669"/>
    <property type="project" value="TreeGrafter"/>
</dbReference>
<keyword evidence="2" id="KW-1185">Reference proteome</keyword>
<dbReference type="InterPro" id="IPR036866">
    <property type="entry name" value="RibonucZ/Hydroxyglut_hydro"/>
</dbReference>
<dbReference type="PANTHER" id="PTHR13754:SF13">
    <property type="entry name" value="METALLO-BETA-LACTAMASE SUPERFAMILY PROTEIN (AFU_ORTHOLOGUE AFUA_3G07630)"/>
    <property type="match status" value="1"/>
</dbReference>
<sequence length="221" mass="24562">MVEAIRSCAKAREGKTKVTVDVHPDYPEWRGIDVKGKKIAWQKDPTFDELEKAGGEVQKHAEPHTVSEDTFHITGEIPRVTEYETGLPQIRWMPESRSWEPDPLIMDERFVAVHVKDKGLVVFTGCSHAGLVNVCKHAREAFPDIPLHAVVGGFHLAGHNEARIEPTINDLKDDNTRPQLFLPGHCTGWRARGALEMAFPDSVIPIGAGNTIFIGQPNHLA</sequence>
<accession>A0AAD5X2S2</accession>
<dbReference type="SUPFAM" id="SSF56281">
    <property type="entry name" value="Metallo-hydrolase/oxidoreductase"/>
    <property type="match status" value="1"/>
</dbReference>
<evidence type="ECO:0000313" key="2">
    <source>
        <dbReference type="Proteomes" id="UP001212841"/>
    </source>
</evidence>
<dbReference type="InterPro" id="IPR052926">
    <property type="entry name" value="Metallo-beta-lactamase_dom"/>
</dbReference>
<dbReference type="EMBL" id="JADGJD010000308">
    <property type="protein sequence ID" value="KAJ3052289.1"/>
    <property type="molecule type" value="Genomic_DNA"/>
</dbReference>
<gene>
    <name evidence="1" type="ORF">HK097_006575</name>
</gene>
<protein>
    <recommendedName>
        <fullName evidence="3">MBL fold metallo-hydrolase</fullName>
    </recommendedName>
</protein>
<dbReference type="Proteomes" id="UP001212841">
    <property type="component" value="Unassembled WGS sequence"/>
</dbReference>
<dbReference type="AlphaFoldDB" id="A0AAD5X2S2"/>
<dbReference type="PANTHER" id="PTHR13754">
    <property type="entry name" value="METALLO-BETA-LACTAMASE SUPERFAMILY PROTEIN"/>
    <property type="match status" value="1"/>
</dbReference>
<dbReference type="InterPro" id="IPR041712">
    <property type="entry name" value="DHPS-like_MBL-fold"/>
</dbReference>
<dbReference type="Gene3D" id="3.60.15.10">
    <property type="entry name" value="Ribonuclease Z/Hydroxyacylglutathione hydrolase-like"/>
    <property type="match status" value="1"/>
</dbReference>
<proteinExistence type="predicted"/>
<comment type="caution">
    <text evidence="1">The sequence shown here is derived from an EMBL/GenBank/DDBJ whole genome shotgun (WGS) entry which is preliminary data.</text>
</comment>